<sequence>MDISNSDFRIIYDKDFYYLKVDDKLLKTSSGIEIKNSNRELLEQLAYELECYDNLNIRDLSLYVLINTQLDFIESGKFNVDKTRFRNVLLNDPTLKASAGPERIHQFAKWRKLFEYLEIINFDYPDIIQAFEIEEVEDWIASKGKNYSNSINEFVDLFYREFQILNSVQKSAVLNLMNIHGSVIYSIFLATKKCSVMEYAVAILASHCIIPNVFLDVSKEEYKESLLDLKQDALLITEYINLSLTPNIQLSKLISSNIPNWNALPNYAQLALSESIKNIHLAASDDYSSYVMLLGKGVEITLKQKVFDKFHEVSSLEFYEQKEISTFLKSNDKIFPLAKFICKEPHFIEFGSMLIILEKYGGKTAKKNELLKSFFSFIIDELSLVNILDKQWIEEAKTLSRARNKAAHSDRFSLSEAKQLQEIAFTLLKAF</sequence>
<dbReference type="RefSeq" id="WP_304420301.1">
    <property type="nucleotide sequence ID" value="NZ_JANCMU010000002.1"/>
</dbReference>
<proteinExistence type="predicted"/>
<accession>A0A9X4RUJ2</accession>
<evidence type="ECO:0000313" key="2">
    <source>
        <dbReference type="Proteomes" id="UP001152599"/>
    </source>
</evidence>
<keyword evidence="2" id="KW-1185">Reference proteome</keyword>
<gene>
    <name evidence="1" type="ORF">NMK71_04860</name>
</gene>
<reference evidence="1" key="1">
    <citation type="submission" date="2022-07" db="EMBL/GenBank/DDBJ databases">
        <title>Description and genome-wide analysis of Profundicola chukchiensis gen. nov., sp. nov., marine bacteria isolated from bottom sediments of the Chukchi Sea.</title>
        <authorList>
            <person name="Romanenko L."/>
            <person name="Otstavnykh N."/>
            <person name="Kurilenko V."/>
            <person name="Eremeev V."/>
            <person name="Velansky P."/>
            <person name="Mikhailov V."/>
            <person name="Isaeva M."/>
        </authorList>
    </citation>
    <scope>NUCLEOTIDE SEQUENCE</scope>
    <source>
        <strain evidence="1">KMM 9713</strain>
    </source>
</reference>
<protein>
    <submittedName>
        <fullName evidence="1">Uncharacterized protein</fullName>
    </submittedName>
</protein>
<dbReference type="Proteomes" id="UP001152599">
    <property type="component" value="Unassembled WGS sequence"/>
</dbReference>
<evidence type="ECO:0000313" key="1">
    <source>
        <dbReference type="EMBL" id="MDG4945736.1"/>
    </source>
</evidence>
<organism evidence="1 2">
    <name type="scientific">Profundicola chukchiensis</name>
    <dbReference type="NCBI Taxonomy" id="2961959"/>
    <lineage>
        <taxon>Bacteria</taxon>
        <taxon>Pseudomonadati</taxon>
        <taxon>Bacteroidota</taxon>
        <taxon>Flavobacteriia</taxon>
        <taxon>Flavobacteriales</taxon>
        <taxon>Weeksellaceae</taxon>
        <taxon>Profundicola</taxon>
    </lineage>
</organism>
<name>A0A9X4RUJ2_9FLAO</name>
<dbReference type="AlphaFoldDB" id="A0A9X4RUJ2"/>
<dbReference type="EMBL" id="JANCMU010000002">
    <property type="protein sequence ID" value="MDG4945736.1"/>
    <property type="molecule type" value="Genomic_DNA"/>
</dbReference>
<comment type="caution">
    <text evidence="1">The sequence shown here is derived from an EMBL/GenBank/DDBJ whole genome shotgun (WGS) entry which is preliminary data.</text>
</comment>